<evidence type="ECO:0000313" key="1">
    <source>
        <dbReference type="EMBL" id="ODB94535.1"/>
    </source>
</evidence>
<evidence type="ECO:0008006" key="3">
    <source>
        <dbReference type="Google" id="ProtNLM"/>
    </source>
</evidence>
<gene>
    <name evidence="1" type="ORF">A3196_18630</name>
</gene>
<accession>A0A1E2UIW7</accession>
<dbReference type="Proteomes" id="UP000094849">
    <property type="component" value="Unassembled WGS sequence"/>
</dbReference>
<evidence type="ECO:0000313" key="2">
    <source>
        <dbReference type="Proteomes" id="UP000094849"/>
    </source>
</evidence>
<sequence>MKSVRNIVGSNSTPAKLGKRVADYEALCKMVRSNLPAPLDQQLKATVLQAGVLSLFVSSPVWASRLRYAAPQLLEQLQQHGLGVERIRTRILLEAGIKPSSLKHKTLSLSKHNGEILRQTAAAIRDPDLSEALLKLSRHGEEGK</sequence>
<dbReference type="RefSeq" id="WP_069006299.1">
    <property type="nucleotide sequence ID" value="NZ_LVJW01000006.1"/>
</dbReference>
<comment type="caution">
    <text evidence="1">The sequence shown here is derived from an EMBL/GenBank/DDBJ whole genome shotgun (WGS) entry which is preliminary data.</text>
</comment>
<dbReference type="OrthoDB" id="5794521at2"/>
<name>A0A1E2UIW7_9GAMM</name>
<dbReference type="InterPro" id="IPR007922">
    <property type="entry name" value="DciA-like"/>
</dbReference>
<reference evidence="1 2" key="1">
    <citation type="submission" date="2016-03" db="EMBL/GenBank/DDBJ databases">
        <title>Chemosynthetic sulphur-oxidizing symbionts of marine invertebrate animals are capable of nitrogen fixation.</title>
        <authorList>
            <person name="Petersen J.M."/>
            <person name="Kemper A."/>
            <person name="Gruber-Vodicka H."/>
            <person name="Cardini U."/>
            <person name="Geest Mvander."/>
            <person name="Kleiner M."/>
            <person name="Bulgheresi S."/>
            <person name="Fussmann M."/>
            <person name="Herbold C."/>
            <person name="Seah B.K.B."/>
            <person name="Antony C.Paul."/>
            <person name="Liu D."/>
            <person name="Belitz A."/>
            <person name="Weber M."/>
        </authorList>
    </citation>
    <scope>NUCLEOTIDE SEQUENCE [LARGE SCALE GENOMIC DNA]</scope>
    <source>
        <strain evidence="1">G_D</strain>
    </source>
</reference>
<dbReference type="AlphaFoldDB" id="A0A1E2UIW7"/>
<protein>
    <recommendedName>
        <fullName evidence="3">DUF721 domain-containing protein</fullName>
    </recommendedName>
</protein>
<keyword evidence="2" id="KW-1185">Reference proteome</keyword>
<organism evidence="1 2">
    <name type="scientific">Candidatus Thiodiazotropha endoloripes</name>
    <dbReference type="NCBI Taxonomy" id="1818881"/>
    <lineage>
        <taxon>Bacteria</taxon>
        <taxon>Pseudomonadati</taxon>
        <taxon>Pseudomonadota</taxon>
        <taxon>Gammaproteobacteria</taxon>
        <taxon>Chromatiales</taxon>
        <taxon>Sedimenticolaceae</taxon>
        <taxon>Candidatus Thiodiazotropha</taxon>
    </lineage>
</organism>
<dbReference type="STRING" id="1818881.A3196_18630"/>
<dbReference type="Pfam" id="PF05258">
    <property type="entry name" value="DciA"/>
    <property type="match status" value="1"/>
</dbReference>
<proteinExistence type="predicted"/>
<dbReference type="EMBL" id="LVJZ01000004">
    <property type="protein sequence ID" value="ODB94535.1"/>
    <property type="molecule type" value="Genomic_DNA"/>
</dbReference>